<dbReference type="Pfam" id="PF02423">
    <property type="entry name" value="OCD_Mu_crystall"/>
    <property type="match status" value="1"/>
</dbReference>
<accession>A6G911</accession>
<comment type="caution">
    <text evidence="1">The sequence shown here is derived from an EMBL/GenBank/DDBJ whole genome shotgun (WGS) entry which is preliminary data.</text>
</comment>
<dbReference type="Gene3D" id="3.40.50.720">
    <property type="entry name" value="NAD(P)-binding Rossmann-like Domain"/>
    <property type="match status" value="1"/>
</dbReference>
<evidence type="ECO:0000313" key="2">
    <source>
        <dbReference type="Proteomes" id="UP000005801"/>
    </source>
</evidence>
<dbReference type="Proteomes" id="UP000005801">
    <property type="component" value="Unassembled WGS sequence"/>
</dbReference>
<sequence length="162" mass="16717">MAHARARRGLIAAMARGCVRACRGGSAAAAVEGAAIVCTATSSTAPVFPGAALAPEVHVNCVGSFHPDMRELDLDTLRDAAIVVDRREAALEEAGELLAAVDAGLTQPQAWRELGELVLAGAPPRPASKTVFDSVGLAAQDLFAARRALERARVLSLGLPLT</sequence>
<keyword evidence="2" id="KW-1185">Reference proteome</keyword>
<dbReference type="Gene3D" id="3.30.1780.10">
    <property type="entry name" value="ornithine cyclodeaminase, domain 1"/>
    <property type="match status" value="1"/>
</dbReference>
<dbReference type="PANTHER" id="PTHR13812">
    <property type="entry name" value="KETIMINE REDUCTASE MU-CRYSTALLIN"/>
    <property type="match status" value="1"/>
</dbReference>
<dbReference type="GO" id="GO:0005737">
    <property type="term" value="C:cytoplasm"/>
    <property type="evidence" value="ECO:0007669"/>
    <property type="project" value="TreeGrafter"/>
</dbReference>
<dbReference type="EMBL" id="ABCS01000042">
    <property type="protein sequence ID" value="EDM77697.1"/>
    <property type="molecule type" value="Genomic_DNA"/>
</dbReference>
<dbReference type="InterPro" id="IPR036291">
    <property type="entry name" value="NAD(P)-bd_dom_sf"/>
</dbReference>
<name>A6G911_9BACT</name>
<reference evidence="1 2" key="1">
    <citation type="submission" date="2007-06" db="EMBL/GenBank/DDBJ databases">
        <authorList>
            <person name="Shimkets L."/>
            <person name="Ferriera S."/>
            <person name="Johnson J."/>
            <person name="Kravitz S."/>
            <person name="Beeson K."/>
            <person name="Sutton G."/>
            <person name="Rogers Y.-H."/>
            <person name="Friedman R."/>
            <person name="Frazier M."/>
            <person name="Venter J.C."/>
        </authorList>
    </citation>
    <scope>NUCLEOTIDE SEQUENCE [LARGE SCALE GENOMIC DNA]</scope>
    <source>
        <strain evidence="1 2">SIR-1</strain>
    </source>
</reference>
<protein>
    <recommendedName>
        <fullName evidence="3">Ornithine cyclodeaminase</fullName>
    </recommendedName>
</protein>
<proteinExistence type="predicted"/>
<dbReference type="SUPFAM" id="SSF51735">
    <property type="entry name" value="NAD(P)-binding Rossmann-fold domains"/>
    <property type="match status" value="1"/>
</dbReference>
<dbReference type="InterPro" id="IPR023401">
    <property type="entry name" value="ODC_N"/>
</dbReference>
<dbReference type="AlphaFoldDB" id="A6G911"/>
<dbReference type="InterPro" id="IPR003462">
    <property type="entry name" value="ODC_Mu_crystall"/>
</dbReference>
<dbReference type="PANTHER" id="PTHR13812:SF19">
    <property type="entry name" value="KETIMINE REDUCTASE MU-CRYSTALLIN"/>
    <property type="match status" value="1"/>
</dbReference>
<dbReference type="eggNOG" id="COG2423">
    <property type="taxonomic scope" value="Bacteria"/>
</dbReference>
<evidence type="ECO:0008006" key="3">
    <source>
        <dbReference type="Google" id="ProtNLM"/>
    </source>
</evidence>
<dbReference type="STRING" id="391625.PPSIR1_14130"/>
<evidence type="ECO:0000313" key="1">
    <source>
        <dbReference type="EMBL" id="EDM77697.1"/>
    </source>
</evidence>
<gene>
    <name evidence="1" type="ORF">PPSIR1_14130</name>
</gene>
<organism evidence="1 2">
    <name type="scientific">Plesiocystis pacifica SIR-1</name>
    <dbReference type="NCBI Taxonomy" id="391625"/>
    <lineage>
        <taxon>Bacteria</taxon>
        <taxon>Pseudomonadati</taxon>
        <taxon>Myxococcota</taxon>
        <taxon>Polyangia</taxon>
        <taxon>Nannocystales</taxon>
        <taxon>Nannocystaceae</taxon>
        <taxon>Plesiocystis</taxon>
    </lineage>
</organism>